<name>A0A9D9IWN6_9BACT</name>
<dbReference type="AlphaFoldDB" id="A0A9D9IWN6"/>
<dbReference type="Proteomes" id="UP000823769">
    <property type="component" value="Unassembled WGS sequence"/>
</dbReference>
<evidence type="ECO:0000313" key="3">
    <source>
        <dbReference type="Proteomes" id="UP000823769"/>
    </source>
</evidence>
<dbReference type="CDD" id="cd00755">
    <property type="entry name" value="YgdL_like"/>
    <property type="match status" value="1"/>
</dbReference>
<gene>
    <name evidence="2" type="ORF">IAB76_02870</name>
</gene>
<feature type="domain" description="THIF-type NAD/FAD binding fold" evidence="1">
    <location>
        <begin position="16"/>
        <end position="249"/>
    </location>
</feature>
<dbReference type="PANTHER" id="PTHR43267:SF1">
    <property type="entry name" value="TRNA THREONYLCARBAMOYLADENOSINE DEHYDRATASE"/>
    <property type="match status" value="1"/>
</dbReference>
<proteinExistence type="predicted"/>
<dbReference type="PANTHER" id="PTHR43267">
    <property type="entry name" value="TRNA THREONYLCARBAMOYLADENOSINE DEHYDRATASE"/>
    <property type="match status" value="1"/>
</dbReference>
<organism evidence="2 3">
    <name type="scientific">Candidatus Cryptobacteroides avistercoris</name>
    <dbReference type="NCBI Taxonomy" id="2840758"/>
    <lineage>
        <taxon>Bacteria</taxon>
        <taxon>Pseudomonadati</taxon>
        <taxon>Bacteroidota</taxon>
        <taxon>Bacteroidia</taxon>
        <taxon>Bacteroidales</taxon>
        <taxon>Candidatus Cryptobacteroides</taxon>
    </lineage>
</organism>
<dbReference type="GO" id="GO:0061503">
    <property type="term" value="F:tRNA threonylcarbamoyladenosine dehydratase"/>
    <property type="evidence" value="ECO:0007669"/>
    <property type="project" value="TreeGrafter"/>
</dbReference>
<dbReference type="InterPro" id="IPR035985">
    <property type="entry name" value="Ubiquitin-activating_enz"/>
</dbReference>
<reference evidence="2" key="1">
    <citation type="submission" date="2020-10" db="EMBL/GenBank/DDBJ databases">
        <authorList>
            <person name="Gilroy R."/>
        </authorList>
    </citation>
    <scope>NUCLEOTIDE SEQUENCE</scope>
    <source>
        <strain evidence="2">B3-1481</strain>
    </source>
</reference>
<dbReference type="GO" id="GO:0008641">
    <property type="term" value="F:ubiquitin-like modifier activating enzyme activity"/>
    <property type="evidence" value="ECO:0007669"/>
    <property type="project" value="InterPro"/>
</dbReference>
<dbReference type="Gene3D" id="3.40.50.720">
    <property type="entry name" value="NAD(P)-binding Rossmann-like Domain"/>
    <property type="match status" value="1"/>
</dbReference>
<dbReference type="InterPro" id="IPR000594">
    <property type="entry name" value="ThiF_NAD_FAD-bd"/>
</dbReference>
<dbReference type="GO" id="GO:0061504">
    <property type="term" value="P:cyclic threonylcarbamoyladenosine biosynthetic process"/>
    <property type="evidence" value="ECO:0007669"/>
    <property type="project" value="TreeGrafter"/>
</dbReference>
<comment type="caution">
    <text evidence="2">The sequence shown here is derived from an EMBL/GenBank/DDBJ whole genome shotgun (WGS) entry which is preliminary data.</text>
</comment>
<dbReference type="EMBL" id="JADILW010000042">
    <property type="protein sequence ID" value="MBO8480038.1"/>
    <property type="molecule type" value="Genomic_DNA"/>
</dbReference>
<evidence type="ECO:0000259" key="1">
    <source>
        <dbReference type="Pfam" id="PF00899"/>
    </source>
</evidence>
<accession>A0A9D9IWN6</accession>
<sequence>MQEYSEKEIFQRTELLVGGDVLAAFRSAKVIIFGVGGVGSWCAEGLVRSGVRRLTIVDSDKVSPSNINRQLMATVSSVGEVKVEALKRRLLDINPNAEIEAVDKVYGEQTADEFDLSAYDYVIDAIDTLKNKARLILAAADSGAVFFSSMGAALKIDPLRVRTADFWKVRDCPLGAALRKKLRQKGTVPERSFLCVYGDEVLGNRGACGGDSEASLSAEAAASGKAVINGTTAPVTAIFGMTLAGLVINDIYRRTLKKNEDDGR</sequence>
<reference evidence="2" key="2">
    <citation type="journal article" date="2021" name="PeerJ">
        <title>Extensive microbial diversity within the chicken gut microbiome revealed by metagenomics and culture.</title>
        <authorList>
            <person name="Gilroy R."/>
            <person name="Ravi A."/>
            <person name="Getino M."/>
            <person name="Pursley I."/>
            <person name="Horton D.L."/>
            <person name="Alikhan N.F."/>
            <person name="Baker D."/>
            <person name="Gharbi K."/>
            <person name="Hall N."/>
            <person name="Watson M."/>
            <person name="Adriaenssens E.M."/>
            <person name="Foster-Nyarko E."/>
            <person name="Jarju S."/>
            <person name="Secka A."/>
            <person name="Antonio M."/>
            <person name="Oren A."/>
            <person name="Chaudhuri R.R."/>
            <person name="La Ragione R."/>
            <person name="Hildebrand F."/>
            <person name="Pallen M.J."/>
        </authorList>
    </citation>
    <scope>NUCLEOTIDE SEQUENCE</scope>
    <source>
        <strain evidence="2">B3-1481</strain>
    </source>
</reference>
<dbReference type="InterPro" id="IPR045886">
    <property type="entry name" value="ThiF/MoeB/HesA"/>
</dbReference>
<protein>
    <submittedName>
        <fullName evidence="2">tRNA threonylcarbamoyladenosine dehydratase</fullName>
    </submittedName>
</protein>
<dbReference type="Pfam" id="PF00899">
    <property type="entry name" value="ThiF"/>
    <property type="match status" value="1"/>
</dbReference>
<dbReference type="SUPFAM" id="SSF69572">
    <property type="entry name" value="Activating enzymes of the ubiquitin-like proteins"/>
    <property type="match status" value="1"/>
</dbReference>
<evidence type="ECO:0000313" key="2">
    <source>
        <dbReference type="EMBL" id="MBO8480038.1"/>
    </source>
</evidence>